<dbReference type="SUPFAM" id="SSF51338">
    <property type="entry name" value="Composite domain of metallo-dependent hydrolases"/>
    <property type="match status" value="1"/>
</dbReference>
<gene>
    <name evidence="3" type="ORF">METZ01_LOCUS51731</name>
</gene>
<dbReference type="PANTHER" id="PTHR43794">
    <property type="entry name" value="AMINOHYDROLASE SSNA-RELATED"/>
    <property type="match status" value="1"/>
</dbReference>
<name>A0A381S9F2_9ZZZZ</name>
<sequence length="297" mass="31313">PYAAPADEVLDRQQAVLDQFPPGGLVDGWVGLVGHDLVSDDLFVRSSGLAKSQNTGITFHLSPSPDDSEAYATRSGKRPVEHLAALGILGPHVLIAHAVHLDDEELTLLLDSGTAIAYCPWAYLRLGQGVTRAGRHVDFRERGGRLGLGCDTENASDSIDALRVAALTAGLAKDVAMDPTGFGAHEALELLTIGGAEAIGMADRIGSIEVGKAADLVVHDLSGVESAPRSVDPVLQLVWAGDGRRVQDVVVDGVVVLEQGRSTRVDHRELIVDASAAQRRLLGDAGLSPSARWPVRD</sequence>
<evidence type="ECO:0000313" key="3">
    <source>
        <dbReference type="EMBL" id="SUZ98877.1"/>
    </source>
</evidence>
<reference evidence="3" key="1">
    <citation type="submission" date="2018-05" db="EMBL/GenBank/DDBJ databases">
        <authorList>
            <person name="Lanie J.A."/>
            <person name="Ng W.-L."/>
            <person name="Kazmierczak K.M."/>
            <person name="Andrzejewski T.M."/>
            <person name="Davidsen T.M."/>
            <person name="Wayne K.J."/>
            <person name="Tettelin H."/>
            <person name="Glass J.I."/>
            <person name="Rusch D."/>
            <person name="Podicherti R."/>
            <person name="Tsui H.-C.T."/>
            <person name="Winkler M.E."/>
        </authorList>
    </citation>
    <scope>NUCLEOTIDE SEQUENCE</scope>
</reference>
<dbReference type="SUPFAM" id="SSF51556">
    <property type="entry name" value="Metallo-dependent hydrolases"/>
    <property type="match status" value="1"/>
</dbReference>
<proteinExistence type="predicted"/>
<organism evidence="3">
    <name type="scientific">marine metagenome</name>
    <dbReference type="NCBI Taxonomy" id="408172"/>
    <lineage>
        <taxon>unclassified sequences</taxon>
        <taxon>metagenomes</taxon>
        <taxon>ecological metagenomes</taxon>
    </lineage>
</organism>
<dbReference type="EMBL" id="UINC01002647">
    <property type="protein sequence ID" value="SUZ98877.1"/>
    <property type="molecule type" value="Genomic_DNA"/>
</dbReference>
<dbReference type="Gene3D" id="3.20.20.140">
    <property type="entry name" value="Metal-dependent hydrolases"/>
    <property type="match status" value="1"/>
</dbReference>
<dbReference type="Pfam" id="PF01979">
    <property type="entry name" value="Amidohydro_1"/>
    <property type="match status" value="1"/>
</dbReference>
<feature type="non-terminal residue" evidence="3">
    <location>
        <position position="1"/>
    </location>
</feature>
<evidence type="ECO:0000256" key="1">
    <source>
        <dbReference type="ARBA" id="ARBA00022801"/>
    </source>
</evidence>
<dbReference type="InterPro" id="IPR006680">
    <property type="entry name" value="Amidohydro-rel"/>
</dbReference>
<protein>
    <recommendedName>
        <fullName evidence="2">Amidohydrolase-related domain-containing protein</fullName>
    </recommendedName>
</protein>
<dbReference type="InterPro" id="IPR032466">
    <property type="entry name" value="Metal_Hydrolase"/>
</dbReference>
<evidence type="ECO:0000259" key="2">
    <source>
        <dbReference type="Pfam" id="PF01979"/>
    </source>
</evidence>
<feature type="domain" description="Amidohydrolase-related" evidence="2">
    <location>
        <begin position="38"/>
        <end position="256"/>
    </location>
</feature>
<keyword evidence="1" id="KW-0378">Hydrolase</keyword>
<dbReference type="InterPro" id="IPR011059">
    <property type="entry name" value="Metal-dep_hydrolase_composite"/>
</dbReference>
<accession>A0A381S9F2</accession>
<dbReference type="InterPro" id="IPR050287">
    <property type="entry name" value="MTA/SAH_deaminase"/>
</dbReference>
<dbReference type="GO" id="GO:0016810">
    <property type="term" value="F:hydrolase activity, acting on carbon-nitrogen (but not peptide) bonds"/>
    <property type="evidence" value="ECO:0007669"/>
    <property type="project" value="InterPro"/>
</dbReference>
<dbReference type="PANTHER" id="PTHR43794:SF11">
    <property type="entry name" value="AMIDOHYDROLASE-RELATED DOMAIN-CONTAINING PROTEIN"/>
    <property type="match status" value="1"/>
</dbReference>
<dbReference type="AlphaFoldDB" id="A0A381S9F2"/>